<keyword evidence="7 9" id="KW-0411">Iron-sulfur</keyword>
<keyword evidence="12" id="KW-1185">Reference proteome</keyword>
<accession>A0A3G2R4H2</accession>
<evidence type="ECO:0000256" key="4">
    <source>
        <dbReference type="ARBA" id="ARBA00022691"/>
    </source>
</evidence>
<keyword evidence="9" id="KW-0004">4Fe-4S</keyword>
<dbReference type="InterPro" id="IPR058240">
    <property type="entry name" value="rSAM_sf"/>
</dbReference>
<evidence type="ECO:0000256" key="7">
    <source>
        <dbReference type="ARBA" id="ARBA00023014"/>
    </source>
</evidence>
<feature type="domain" description="Radical SAM core" evidence="10">
    <location>
        <begin position="1"/>
        <end position="231"/>
    </location>
</feature>
<dbReference type="SUPFAM" id="SSF102114">
    <property type="entry name" value="Radical SAM enzymes"/>
    <property type="match status" value="1"/>
</dbReference>
<dbReference type="InterPro" id="IPR007197">
    <property type="entry name" value="rSAM"/>
</dbReference>
<dbReference type="SFLD" id="SFLDG01065">
    <property type="entry name" value="anaerobic_coproporphyrinogen-I"/>
    <property type="match status" value="1"/>
</dbReference>
<keyword evidence="3 9" id="KW-0349">Heme</keyword>
<dbReference type="PANTHER" id="PTHR13932">
    <property type="entry name" value="COPROPORPHYRINIGEN III OXIDASE"/>
    <property type="match status" value="1"/>
</dbReference>
<evidence type="ECO:0000256" key="2">
    <source>
        <dbReference type="ARBA" id="ARBA00017228"/>
    </source>
</evidence>
<dbReference type="AlphaFoldDB" id="A0A3G2R4H2"/>
<dbReference type="PANTHER" id="PTHR13932:SF5">
    <property type="entry name" value="RADICAL S-ADENOSYL METHIONINE DOMAIN-CONTAINING PROTEIN 1, MITOCHONDRIAL"/>
    <property type="match status" value="1"/>
</dbReference>
<comment type="similarity">
    <text evidence="1">Belongs to the anaerobic coproporphyrinogen-III oxidase family. HemW subfamily.</text>
</comment>
<dbReference type="GO" id="GO:0046872">
    <property type="term" value="F:metal ion binding"/>
    <property type="evidence" value="ECO:0007669"/>
    <property type="project" value="UniProtKB-UniRule"/>
</dbReference>
<organism evidence="11 12">
    <name type="scientific">Biomaibacter acetigenes</name>
    <dbReference type="NCBI Taxonomy" id="2316383"/>
    <lineage>
        <taxon>Bacteria</taxon>
        <taxon>Bacillati</taxon>
        <taxon>Bacillota</taxon>
        <taxon>Clostridia</taxon>
        <taxon>Thermosediminibacterales</taxon>
        <taxon>Tepidanaerobacteraceae</taxon>
        <taxon>Biomaibacter</taxon>
    </lineage>
</organism>
<evidence type="ECO:0000256" key="1">
    <source>
        <dbReference type="ARBA" id="ARBA00006100"/>
    </source>
</evidence>
<dbReference type="PROSITE" id="PS51918">
    <property type="entry name" value="RADICAL_SAM"/>
    <property type="match status" value="1"/>
</dbReference>
<dbReference type="CDD" id="cd01335">
    <property type="entry name" value="Radical_SAM"/>
    <property type="match status" value="1"/>
</dbReference>
<keyword evidence="6 9" id="KW-0408">Iron</keyword>
<reference evidence="11 12" key="1">
    <citation type="submission" date="2018-10" db="EMBL/GenBank/DDBJ databases">
        <authorList>
            <person name="Zhang X."/>
        </authorList>
    </citation>
    <scope>NUCLEOTIDE SEQUENCE [LARGE SCALE GENOMIC DNA]</scope>
    <source>
        <strain evidence="11 12">SK-G1</strain>
    </source>
</reference>
<dbReference type="SMART" id="SM00729">
    <property type="entry name" value="Elp3"/>
    <property type="match status" value="1"/>
</dbReference>
<evidence type="ECO:0000313" key="12">
    <source>
        <dbReference type="Proteomes" id="UP000280960"/>
    </source>
</evidence>
<proteinExistence type="inferred from homology"/>
<comment type="subcellular location">
    <subcellularLocation>
        <location evidence="9">Cytoplasm</location>
    </subcellularLocation>
</comment>
<gene>
    <name evidence="11" type="ORF">D2962_06290</name>
</gene>
<comment type="function">
    <text evidence="9">Probably acts as a heme chaperone, transferring heme to an unknown acceptor. Binds one molecule of heme per monomer, possibly covalently. Binds 1 [4Fe-4S] cluster. The cluster is coordinated with 3 cysteines and an exchangeable S-adenosyl-L-methionine.</text>
</comment>
<evidence type="ECO:0000256" key="3">
    <source>
        <dbReference type="ARBA" id="ARBA00022617"/>
    </source>
</evidence>
<evidence type="ECO:0000256" key="5">
    <source>
        <dbReference type="ARBA" id="ARBA00022723"/>
    </source>
</evidence>
<dbReference type="SFLD" id="SFLDF00562">
    <property type="entry name" value="HemN-like__clustered_with_heat"/>
    <property type="match status" value="1"/>
</dbReference>
<evidence type="ECO:0000256" key="9">
    <source>
        <dbReference type="RuleBase" id="RU364116"/>
    </source>
</evidence>
<dbReference type="EMBL" id="CP033169">
    <property type="protein sequence ID" value="AYO30279.1"/>
    <property type="molecule type" value="Genomic_DNA"/>
</dbReference>
<dbReference type="GO" id="GO:0005737">
    <property type="term" value="C:cytoplasm"/>
    <property type="evidence" value="ECO:0007669"/>
    <property type="project" value="UniProtKB-SubCell"/>
</dbReference>
<dbReference type="GO" id="GO:0051539">
    <property type="term" value="F:4 iron, 4 sulfur cluster binding"/>
    <property type="evidence" value="ECO:0007669"/>
    <property type="project" value="UniProtKB-UniRule"/>
</dbReference>
<dbReference type="RefSeq" id="WP_122014511.1">
    <property type="nucleotide sequence ID" value="NZ_CP033169.1"/>
</dbReference>
<dbReference type="GO" id="GO:0004109">
    <property type="term" value="F:coproporphyrinogen oxidase activity"/>
    <property type="evidence" value="ECO:0007669"/>
    <property type="project" value="InterPro"/>
</dbReference>
<evidence type="ECO:0000256" key="8">
    <source>
        <dbReference type="ARBA" id="ARBA00023186"/>
    </source>
</evidence>
<dbReference type="KEGG" id="bacg:D2962_06290"/>
<sequence>MNEISLYIHIPFCVKKCNYCDFNSYAAPELVPSYMEALQKEISLYRYMNRPVKTVYIGGGTPTLLSEKDLETLIDCIRRRFKIKSNAEFTIEANPGASSREKLLLLRNLGVNRLSLGLQAYQDRLLKVMGRIHSAKEFEESFKTARQAGFDNINVDVIFGLPWQTLSDFMETLEYLAKLSPEHISCYSLTVEEGTVFYKWQQQGLLELPGEDEERAMYHKAVEYLKRQGFIHYEISNFAKPGRMSRYNMACWEYEDYLGLGAGAHSFMDGLRFYNYLSPQQYIKCLSQKMLPVAKTEHIDIREQQAEFCFLGLRLIEGLNKEAFKKRFGKDIHQIYGSTIEKLLASGLLEEDDIHLKLTYRGLDLANEVFVEFLP</sequence>
<dbReference type="InterPro" id="IPR006638">
    <property type="entry name" value="Elp3/MiaA/NifB-like_rSAM"/>
</dbReference>
<keyword evidence="5 9" id="KW-0479">Metal-binding</keyword>
<keyword evidence="4 9" id="KW-0949">S-adenosyl-L-methionine</keyword>
<dbReference type="SFLD" id="SFLDS00029">
    <property type="entry name" value="Radical_SAM"/>
    <property type="match status" value="1"/>
</dbReference>
<dbReference type="Pfam" id="PF06969">
    <property type="entry name" value="HemN_C"/>
    <property type="match status" value="1"/>
</dbReference>
<keyword evidence="8 9" id="KW-0143">Chaperone</keyword>
<dbReference type="GO" id="GO:0006779">
    <property type="term" value="P:porphyrin-containing compound biosynthetic process"/>
    <property type="evidence" value="ECO:0007669"/>
    <property type="project" value="InterPro"/>
</dbReference>
<dbReference type="Proteomes" id="UP000280960">
    <property type="component" value="Chromosome"/>
</dbReference>
<dbReference type="SFLD" id="SFLDF00288">
    <property type="entry name" value="HemN-like__clustered_with_nucl"/>
    <property type="match status" value="1"/>
</dbReference>
<dbReference type="Pfam" id="PF04055">
    <property type="entry name" value="Radical_SAM"/>
    <property type="match status" value="1"/>
</dbReference>
<protein>
    <recommendedName>
        <fullName evidence="2 9">Heme chaperone HemW</fullName>
    </recommendedName>
</protein>
<dbReference type="InterPro" id="IPR004559">
    <property type="entry name" value="HemW-like"/>
</dbReference>
<dbReference type="SFLD" id="SFLDG01082">
    <property type="entry name" value="B12-binding_domain_containing"/>
    <property type="match status" value="1"/>
</dbReference>
<dbReference type="Gene3D" id="3.20.20.70">
    <property type="entry name" value="Aldolase class I"/>
    <property type="match status" value="1"/>
</dbReference>
<name>A0A3G2R4H2_9FIRM</name>
<dbReference type="InterPro" id="IPR034505">
    <property type="entry name" value="Coproporphyrinogen-III_oxidase"/>
</dbReference>
<dbReference type="InterPro" id="IPR010723">
    <property type="entry name" value="HemN_C"/>
</dbReference>
<dbReference type="NCBIfam" id="TIGR00539">
    <property type="entry name" value="hemN_rel"/>
    <property type="match status" value="1"/>
</dbReference>
<dbReference type="InterPro" id="IPR013785">
    <property type="entry name" value="Aldolase_TIM"/>
</dbReference>
<evidence type="ECO:0000256" key="6">
    <source>
        <dbReference type="ARBA" id="ARBA00023004"/>
    </source>
</evidence>
<evidence type="ECO:0000259" key="10">
    <source>
        <dbReference type="PROSITE" id="PS51918"/>
    </source>
</evidence>
<evidence type="ECO:0000313" key="11">
    <source>
        <dbReference type="EMBL" id="AYO30279.1"/>
    </source>
</evidence>
<keyword evidence="9" id="KW-0963">Cytoplasm</keyword>